<dbReference type="GO" id="GO:0006493">
    <property type="term" value="P:protein O-linked glycosylation"/>
    <property type="evidence" value="ECO:0007669"/>
    <property type="project" value="TreeGrafter"/>
</dbReference>
<evidence type="ECO:0000256" key="14">
    <source>
        <dbReference type="ARBA" id="ARBA00023157"/>
    </source>
</evidence>
<evidence type="ECO:0000256" key="7">
    <source>
        <dbReference type="ARBA" id="ARBA00022692"/>
    </source>
</evidence>
<keyword evidence="7 17" id="KW-0812">Transmembrane</keyword>
<comment type="subcellular location">
    <subcellularLocation>
        <location evidence="2 17">Golgi apparatus membrane</location>
        <topology evidence="2 17">Single-pass type II membrane protein</topology>
    </subcellularLocation>
</comment>
<evidence type="ECO:0000313" key="19">
    <source>
        <dbReference type="Proteomes" id="UP001152795"/>
    </source>
</evidence>
<dbReference type="GO" id="GO:0046872">
    <property type="term" value="F:metal ion binding"/>
    <property type="evidence" value="ECO:0007669"/>
    <property type="project" value="UniProtKB-KW"/>
</dbReference>
<dbReference type="Pfam" id="PF00652">
    <property type="entry name" value="Ricin_B_lectin"/>
    <property type="match status" value="1"/>
</dbReference>
<evidence type="ECO:0000256" key="9">
    <source>
        <dbReference type="ARBA" id="ARBA00022734"/>
    </source>
</evidence>
<dbReference type="InterPro" id="IPR000772">
    <property type="entry name" value="Ricin_B_lectin"/>
</dbReference>
<keyword evidence="16 17" id="KW-0464">Manganese</keyword>
<evidence type="ECO:0000256" key="16">
    <source>
        <dbReference type="ARBA" id="ARBA00023211"/>
    </source>
</evidence>
<evidence type="ECO:0000256" key="17">
    <source>
        <dbReference type="RuleBase" id="RU361242"/>
    </source>
</evidence>
<keyword evidence="13 17" id="KW-0472">Membrane</keyword>
<dbReference type="SMART" id="SM00458">
    <property type="entry name" value="RICIN"/>
    <property type="match status" value="1"/>
</dbReference>
<dbReference type="SUPFAM" id="SSF50370">
    <property type="entry name" value="Ricin B-like lectins"/>
    <property type="match status" value="1"/>
</dbReference>
<dbReference type="InterPro" id="IPR035992">
    <property type="entry name" value="Ricin_B-like_lectins"/>
</dbReference>
<accession>A0A6S7ISK6</accession>
<keyword evidence="8" id="KW-0479">Metal-binding</keyword>
<dbReference type="Gene3D" id="2.80.10.50">
    <property type="match status" value="1"/>
</dbReference>
<dbReference type="InterPro" id="IPR001173">
    <property type="entry name" value="Glyco_trans_2-like"/>
</dbReference>
<evidence type="ECO:0000256" key="11">
    <source>
        <dbReference type="ARBA" id="ARBA00022989"/>
    </source>
</evidence>
<dbReference type="CDD" id="cd02510">
    <property type="entry name" value="pp-GalNAc-T"/>
    <property type="match status" value="1"/>
</dbReference>
<evidence type="ECO:0000313" key="18">
    <source>
        <dbReference type="EMBL" id="CAB4008601.1"/>
    </source>
</evidence>
<dbReference type="PANTHER" id="PTHR11675">
    <property type="entry name" value="N-ACETYLGALACTOSAMINYLTRANSFERASE"/>
    <property type="match status" value="1"/>
</dbReference>
<dbReference type="SUPFAM" id="SSF53448">
    <property type="entry name" value="Nucleotide-diphospho-sugar transferases"/>
    <property type="match status" value="1"/>
</dbReference>
<dbReference type="InterPro" id="IPR029044">
    <property type="entry name" value="Nucleotide-diphossugar_trans"/>
</dbReference>
<proteinExistence type="inferred from homology"/>
<dbReference type="EC" id="2.4.1.-" evidence="17"/>
<evidence type="ECO:0000256" key="15">
    <source>
        <dbReference type="ARBA" id="ARBA00023180"/>
    </source>
</evidence>
<keyword evidence="11 17" id="KW-1133">Transmembrane helix</keyword>
<dbReference type="Proteomes" id="UP001152795">
    <property type="component" value="Unassembled WGS sequence"/>
</dbReference>
<evidence type="ECO:0000256" key="8">
    <source>
        <dbReference type="ARBA" id="ARBA00022723"/>
    </source>
</evidence>
<evidence type="ECO:0000256" key="5">
    <source>
        <dbReference type="ARBA" id="ARBA00022676"/>
    </source>
</evidence>
<dbReference type="PANTHER" id="PTHR11675:SF101">
    <property type="entry name" value="POLYPEPTIDE N-ACETYLGALACTOSAMINYLTRANSFERASE 5"/>
    <property type="match status" value="1"/>
</dbReference>
<keyword evidence="12 17" id="KW-0333">Golgi apparatus</keyword>
<dbReference type="Pfam" id="PF00535">
    <property type="entry name" value="Glycos_transf_2"/>
    <property type="match status" value="1"/>
</dbReference>
<keyword evidence="14 17" id="KW-1015">Disulfide bond</keyword>
<reference evidence="18" key="1">
    <citation type="submission" date="2020-04" db="EMBL/GenBank/DDBJ databases">
        <authorList>
            <person name="Alioto T."/>
            <person name="Alioto T."/>
            <person name="Gomez Garrido J."/>
        </authorList>
    </citation>
    <scope>NUCLEOTIDE SEQUENCE</scope>
    <source>
        <strain evidence="18">A484AB</strain>
    </source>
</reference>
<dbReference type="InterPro" id="IPR045885">
    <property type="entry name" value="GalNAc-T"/>
</dbReference>
<evidence type="ECO:0000256" key="13">
    <source>
        <dbReference type="ARBA" id="ARBA00023136"/>
    </source>
</evidence>
<keyword evidence="15" id="KW-0325">Glycoprotein</keyword>
<keyword evidence="5 17" id="KW-0328">Glycosyltransferase</keyword>
<comment type="cofactor">
    <cofactor evidence="1 17">
        <name>Mn(2+)</name>
        <dbReference type="ChEBI" id="CHEBI:29035"/>
    </cofactor>
</comment>
<dbReference type="CDD" id="cd23433">
    <property type="entry name" value="beta-trefoil_Ricin_GALNT1-like"/>
    <property type="match status" value="1"/>
</dbReference>
<comment type="similarity">
    <text evidence="4 17">Belongs to the glycosyltransferase 2 family. GalNAc-T subfamily.</text>
</comment>
<gene>
    <name evidence="18" type="ORF">PACLA_8A052996</name>
</gene>
<evidence type="ECO:0000256" key="4">
    <source>
        <dbReference type="ARBA" id="ARBA00005680"/>
    </source>
</evidence>
<dbReference type="Gene3D" id="3.90.550.10">
    <property type="entry name" value="Spore Coat Polysaccharide Biosynthesis Protein SpsA, Chain A"/>
    <property type="match status" value="1"/>
</dbReference>
<protein>
    <recommendedName>
        <fullName evidence="17">Polypeptide N-acetylgalactosaminyltransferase</fullName>
        <ecNumber evidence="17">2.4.1.-</ecNumber>
    </recommendedName>
    <alternativeName>
        <fullName evidence="17">Protein-UDP acetylgalactosaminyltransferase</fullName>
    </alternativeName>
</protein>
<comment type="caution">
    <text evidence="18">The sequence shown here is derived from an EMBL/GenBank/DDBJ whole genome shotgun (WGS) entry which is preliminary data.</text>
</comment>
<evidence type="ECO:0000256" key="2">
    <source>
        <dbReference type="ARBA" id="ARBA00004323"/>
    </source>
</evidence>
<keyword evidence="19" id="KW-1185">Reference proteome</keyword>
<dbReference type="FunFam" id="2.80.10.50:FF:000047">
    <property type="entry name" value="Polypeptide N-acetylgalactosaminyltransferase"/>
    <property type="match status" value="1"/>
</dbReference>
<evidence type="ECO:0000256" key="6">
    <source>
        <dbReference type="ARBA" id="ARBA00022679"/>
    </source>
</evidence>
<dbReference type="AlphaFoldDB" id="A0A6S7ISK6"/>
<evidence type="ECO:0000256" key="3">
    <source>
        <dbReference type="ARBA" id="ARBA00004922"/>
    </source>
</evidence>
<dbReference type="GO" id="GO:0004653">
    <property type="term" value="F:polypeptide N-acetylgalactosaminyltransferase activity"/>
    <property type="evidence" value="ECO:0007669"/>
    <property type="project" value="TreeGrafter"/>
</dbReference>
<dbReference type="UniPathway" id="UPA00378"/>
<keyword evidence="6 17" id="KW-0808">Transferase</keyword>
<sequence length="626" mass="71712">MLLNQSLKVIALTTLFWFSAMVLMFMSNDDFTRNSLEMLNAPLYHNDDYKFMHKVGVEPLKPINHDIKYPWQQKEGNISRHYKKNSGYLSSLSKKVGKLIHGSQRPVYDVSKLKEPDQYALGAMGKAAYLVSEEDKKLAQDHFSDHSFNWVLSDKLSLDRTLDDYRGARCKAKHNNYPEKLPTTSVIICFHKERLSVLLRTIHSVINRTPPQLLSEVIVVDDFSEDERLGKPLDEHVANMAKVKVIRNTKREGLVRARLRGARDATGDVLTFLDSHCEATPGWVEPLLARIAEDERNVVCPAIEVLNADTFAYQASSNAEQRGGFNWDLFFKWKGIPPAEQKLRKDDSDPIRTPTMAGGLFSIDRKYFFHIGSYDEEMDIWGGENLELSFRVWMCGGRLEIIPCSRVGHVFRKVTSPYKFPNGVDKTLSKNFNRLAEVWMDEYKELYYNKKPQNRNRDFGDITERKKLRERLKCHSFKWYLENVYPDIRMPELNPPAQGEVRNPESSMCLDSLGMKSGNKLGLYSCHGQGNNQYFVLSSHGEILWESENCVDNSKYNPGGSVELIPCHGMEGNQKWVHDKKSGTIKHEVSGQCLDRGASMESQNPVVNPCNGSPSQVWVFSRYKTE</sequence>
<feature type="transmembrane region" description="Helical" evidence="17">
    <location>
        <begin position="7"/>
        <end position="26"/>
    </location>
</feature>
<keyword evidence="10" id="KW-0735">Signal-anchor</keyword>
<evidence type="ECO:0000256" key="12">
    <source>
        <dbReference type="ARBA" id="ARBA00023034"/>
    </source>
</evidence>
<dbReference type="OrthoDB" id="330637at2759"/>
<organism evidence="18 19">
    <name type="scientific">Paramuricea clavata</name>
    <name type="common">Red gorgonian</name>
    <name type="synonym">Violescent sea-whip</name>
    <dbReference type="NCBI Taxonomy" id="317549"/>
    <lineage>
        <taxon>Eukaryota</taxon>
        <taxon>Metazoa</taxon>
        <taxon>Cnidaria</taxon>
        <taxon>Anthozoa</taxon>
        <taxon>Octocorallia</taxon>
        <taxon>Malacalcyonacea</taxon>
        <taxon>Plexauridae</taxon>
        <taxon>Paramuricea</taxon>
    </lineage>
</organism>
<dbReference type="EMBL" id="CACRXK020006170">
    <property type="protein sequence ID" value="CAB4008601.1"/>
    <property type="molecule type" value="Genomic_DNA"/>
</dbReference>
<evidence type="ECO:0000256" key="10">
    <source>
        <dbReference type="ARBA" id="ARBA00022968"/>
    </source>
</evidence>
<dbReference type="GO" id="GO:0030246">
    <property type="term" value="F:carbohydrate binding"/>
    <property type="evidence" value="ECO:0007669"/>
    <property type="project" value="UniProtKB-KW"/>
</dbReference>
<keyword evidence="9 17" id="KW-0430">Lectin</keyword>
<dbReference type="GO" id="GO:0000139">
    <property type="term" value="C:Golgi membrane"/>
    <property type="evidence" value="ECO:0007669"/>
    <property type="project" value="UniProtKB-SubCell"/>
</dbReference>
<dbReference type="PROSITE" id="PS50231">
    <property type="entry name" value="RICIN_B_LECTIN"/>
    <property type="match status" value="1"/>
</dbReference>
<evidence type="ECO:0000256" key="1">
    <source>
        <dbReference type="ARBA" id="ARBA00001936"/>
    </source>
</evidence>
<name>A0A6S7ISK6_PARCT</name>
<comment type="pathway">
    <text evidence="3 17">Protein modification; protein glycosylation.</text>
</comment>
<dbReference type="FunFam" id="3.90.550.10:FF:000021">
    <property type="entry name" value="Polypeptide N-acetylgalactosaminyltransferase"/>
    <property type="match status" value="1"/>
</dbReference>